<gene>
    <name evidence="3" type="primary">Tinf2</name>
    <name evidence="3" type="ORF">GTO95_0015563</name>
</gene>
<dbReference type="Proteomes" id="UP000736164">
    <property type="component" value="Unassembled WGS sequence"/>
</dbReference>
<feature type="region of interest" description="Disordered" evidence="1">
    <location>
        <begin position="585"/>
        <end position="605"/>
    </location>
</feature>
<dbReference type="Pfam" id="PF14973">
    <property type="entry name" value="TINF2_N"/>
    <property type="match status" value="1"/>
</dbReference>
<evidence type="ECO:0000313" key="3">
    <source>
        <dbReference type="EMBL" id="MBN3315184.1"/>
    </source>
</evidence>
<dbReference type="PANTHER" id="PTHR15512:SF0">
    <property type="entry name" value="TERF1-INTERACTING NUCLEAR FACTOR 2"/>
    <property type="match status" value="1"/>
</dbReference>
<evidence type="ECO:0000313" key="4">
    <source>
        <dbReference type="Proteomes" id="UP000736164"/>
    </source>
</evidence>
<dbReference type="GO" id="GO:0070187">
    <property type="term" value="C:shelterin complex"/>
    <property type="evidence" value="ECO:0007669"/>
    <property type="project" value="InterPro"/>
</dbReference>
<feature type="region of interest" description="Disordered" evidence="1">
    <location>
        <begin position="323"/>
        <end position="361"/>
    </location>
</feature>
<feature type="non-terminal residue" evidence="3">
    <location>
        <position position="837"/>
    </location>
</feature>
<feature type="compositionally biased region" description="Basic residues" evidence="1">
    <location>
        <begin position="813"/>
        <end position="830"/>
    </location>
</feature>
<reference evidence="3" key="1">
    <citation type="journal article" date="2021" name="Cell">
        <title>Tracing the genetic footprints of vertebrate landing in non-teleost ray-finned fishes.</title>
        <authorList>
            <person name="Bi X."/>
            <person name="Wang K."/>
            <person name="Yang L."/>
            <person name="Pan H."/>
            <person name="Jiang H."/>
            <person name="Wei Q."/>
            <person name="Fang M."/>
            <person name="Yu H."/>
            <person name="Zhu C."/>
            <person name="Cai Y."/>
            <person name="He Y."/>
            <person name="Gan X."/>
            <person name="Zeng H."/>
            <person name="Yu D."/>
            <person name="Zhu Y."/>
            <person name="Jiang H."/>
            <person name="Qiu Q."/>
            <person name="Yang H."/>
            <person name="Zhang Y.E."/>
            <person name="Wang W."/>
            <person name="Zhu M."/>
            <person name="He S."/>
            <person name="Zhang G."/>
        </authorList>
    </citation>
    <scope>NUCLEOTIDE SEQUENCE</scope>
    <source>
        <strain evidence="3">Allg_001</strain>
    </source>
</reference>
<dbReference type="CDD" id="cd11657">
    <property type="entry name" value="TIN2_N"/>
    <property type="match status" value="1"/>
</dbReference>
<feature type="region of interest" description="Disordered" evidence="1">
    <location>
        <begin position="523"/>
        <end position="542"/>
    </location>
</feature>
<feature type="compositionally biased region" description="Polar residues" evidence="1">
    <location>
        <begin position="590"/>
        <end position="604"/>
    </location>
</feature>
<sequence length="837" mass="94409">MSVVSSTEVGFSTATGPGIAEQRCAQLVPDLNSWILEYVCAHKLLDVVKVLPGCSGVNVEELSMDSTLSVRVTAAALWSVMKNRDTLHYDRIIGFLDLIYQQIPHLVHFRHYIKISIGLKAKIVLHMFESNQPLLKILKKLNEYFPVNGAQQYNSTRRDIQKVEQCYHHFRRLVLRMIHNEGYRRRYIEEELEDEYGELFIAAVEKLLWEYLKRLESGLSWTKIDKLLTLKGRASSLTEGESLLADLLDTEPRCLPHVLQQLLQCTARPSSAQDPESFPSHSSKQDPDLRAALCEGNATSGHDRNAEIELEAVNQEQFYNSNEIDFSFGPQPNPDKDQDAQPALERSEPDTAGPPDQCTCQRFNLEPCRDLSKTGDPTPPEQRVLEDKIQASSSETNMEPEVIPPLKLERFELDFKEAGVYETEETPDCTEKGGDGTSYKANKPEQDTTSMTSENSNSVELICLGDLKTCFLVNVGQDRDEEDSVFEQRETETRKLQSPQSPTGILPANQGAPVFCALQMDSTSEELEETQSPPDPLQSQQLSQLNKACEYTDLRLTSKETETKESLSAEDCSASIRNVQEEVCSKRTKSNQLQESTAKTNNPGDQVVIENQHPLLRLNSTEVFATAPELDPQLWKQCSGMDGVKRDIPNLISSSKVNGKQEEGCFRKGQVYSGVRSSVESHASLWQTPVRLQPVVLLTKLKLDKLGFSTADQSLHMSSSEEEEEESHRKVRKFSEEVRSQCSQAFPGGSPLRRSTRLRANHKTQPQQTLHRQQDTKVNGAQALWSQDSWTSFLSSPNESSETDINDSDYVPFKRKRSTRCHRTSNKRKKNLSDESE</sequence>
<comment type="caution">
    <text evidence="3">The sequence shown here is derived from an EMBL/GenBank/DDBJ whole genome shotgun (WGS) entry which is preliminary data.</text>
</comment>
<feature type="region of interest" description="Disordered" evidence="1">
    <location>
        <begin position="482"/>
        <end position="509"/>
    </location>
</feature>
<name>A0A8J7T9E7_ATRSP</name>
<dbReference type="EMBL" id="JAAWVO010019780">
    <property type="protein sequence ID" value="MBN3315184.1"/>
    <property type="molecule type" value="Genomic_DNA"/>
</dbReference>
<dbReference type="AlphaFoldDB" id="A0A8J7T9E7"/>
<feature type="domain" description="TERF1-interacting nuclear factor 2 N-terminal" evidence="2">
    <location>
        <begin position="78"/>
        <end position="219"/>
    </location>
</feature>
<evidence type="ECO:0000259" key="2">
    <source>
        <dbReference type="Pfam" id="PF14973"/>
    </source>
</evidence>
<proteinExistence type="predicted"/>
<accession>A0A8J7T9E7</accession>
<dbReference type="GO" id="GO:0016233">
    <property type="term" value="P:telomere capping"/>
    <property type="evidence" value="ECO:0007669"/>
    <property type="project" value="InterPro"/>
</dbReference>
<evidence type="ECO:0000256" key="1">
    <source>
        <dbReference type="SAM" id="MobiDB-lite"/>
    </source>
</evidence>
<feature type="region of interest" description="Disordered" evidence="1">
    <location>
        <begin position="792"/>
        <end position="837"/>
    </location>
</feature>
<feature type="compositionally biased region" description="Polar residues" evidence="1">
    <location>
        <begin position="763"/>
        <end position="780"/>
    </location>
</feature>
<keyword evidence="4" id="KW-1185">Reference proteome</keyword>
<protein>
    <submittedName>
        <fullName evidence="3">TINF2 factor</fullName>
    </submittedName>
</protein>
<dbReference type="GO" id="GO:1904356">
    <property type="term" value="P:regulation of telomere maintenance via telomere lengthening"/>
    <property type="evidence" value="ECO:0007669"/>
    <property type="project" value="TreeGrafter"/>
</dbReference>
<dbReference type="InterPro" id="IPR039098">
    <property type="entry name" value="TINF2"/>
</dbReference>
<feature type="region of interest" description="Disordered" evidence="1">
    <location>
        <begin position="422"/>
        <end position="455"/>
    </location>
</feature>
<organism evidence="3 4">
    <name type="scientific">Atractosteus spatula</name>
    <name type="common">Alligator gar</name>
    <name type="synonym">Lepisosteus spatula</name>
    <dbReference type="NCBI Taxonomy" id="7917"/>
    <lineage>
        <taxon>Eukaryota</taxon>
        <taxon>Metazoa</taxon>
        <taxon>Chordata</taxon>
        <taxon>Craniata</taxon>
        <taxon>Vertebrata</taxon>
        <taxon>Euteleostomi</taxon>
        <taxon>Actinopterygii</taxon>
        <taxon>Neopterygii</taxon>
        <taxon>Holostei</taxon>
        <taxon>Semionotiformes</taxon>
        <taxon>Lepisosteidae</taxon>
        <taxon>Atractosteus</taxon>
    </lineage>
</organism>
<feature type="region of interest" description="Disordered" evidence="1">
    <location>
        <begin position="713"/>
        <end position="780"/>
    </location>
</feature>
<feature type="compositionally biased region" description="Basic and acidic residues" evidence="1">
    <location>
        <begin position="486"/>
        <end position="495"/>
    </location>
</feature>
<dbReference type="PANTHER" id="PTHR15512">
    <property type="entry name" value="TERF1-INTERACTING NUCLEAR FACTOR 2"/>
    <property type="match status" value="1"/>
</dbReference>
<dbReference type="GO" id="GO:0042162">
    <property type="term" value="F:telomeric DNA binding"/>
    <property type="evidence" value="ECO:0007669"/>
    <property type="project" value="TreeGrafter"/>
</dbReference>
<feature type="non-terminal residue" evidence="3">
    <location>
        <position position="1"/>
    </location>
</feature>
<dbReference type="InterPro" id="IPR029400">
    <property type="entry name" value="TINF2_N"/>
</dbReference>
<feature type="compositionally biased region" description="Basic and acidic residues" evidence="1">
    <location>
        <begin position="334"/>
        <end position="349"/>
    </location>
</feature>